<dbReference type="Proteomes" id="UP000037432">
    <property type="component" value="Unassembled WGS sequence"/>
</dbReference>
<protein>
    <submittedName>
        <fullName evidence="1">Uncharacterized protein</fullName>
    </submittedName>
</protein>
<name>A0A0J7ZGG7_STRVR</name>
<dbReference type="EMBL" id="LFNT01000013">
    <property type="protein sequence ID" value="KMS74492.1"/>
    <property type="molecule type" value="Genomic_DNA"/>
</dbReference>
<dbReference type="PATRIC" id="fig|1938.3.peg.4043"/>
<reference evidence="1 2" key="1">
    <citation type="submission" date="2015-06" db="EMBL/GenBank/DDBJ databases">
        <authorList>
            <person name="Ju K.-S."/>
            <person name="Doroghazi J.R."/>
            <person name="Metcalf W.W."/>
        </authorList>
    </citation>
    <scope>NUCLEOTIDE SEQUENCE [LARGE SCALE GENOMIC DNA]</scope>
    <source>
        <strain evidence="1 2">NRRL 3414</strain>
    </source>
</reference>
<proteinExistence type="predicted"/>
<dbReference type="AlphaFoldDB" id="A0A0J7ZGG7"/>
<organism evidence="1 2">
    <name type="scientific">Streptomyces viridochromogenes</name>
    <dbReference type="NCBI Taxonomy" id="1938"/>
    <lineage>
        <taxon>Bacteria</taxon>
        <taxon>Bacillati</taxon>
        <taxon>Actinomycetota</taxon>
        <taxon>Actinomycetes</taxon>
        <taxon>Kitasatosporales</taxon>
        <taxon>Streptomycetaceae</taxon>
        <taxon>Streptomyces</taxon>
    </lineage>
</organism>
<sequence>MAELADTDTRAHLSALVSRPVRWAARLTPYGRDALAYAHARRPAEPVGPRPGPGERLVELRPAQMSALRVFAALTDELAVKPADGLAERVRSASFSKEANRWQLCLTEEQIVSVAYGLYLHRLTLSEAEANAFARDYNVTFRPSPATRTPTAVLLRPLAGDSDGA</sequence>
<comment type="caution">
    <text evidence="1">The sequence shown here is derived from an EMBL/GenBank/DDBJ whole genome shotgun (WGS) entry which is preliminary data.</text>
</comment>
<dbReference type="Pfam" id="PF19981">
    <property type="entry name" value="DUF6417"/>
    <property type="match status" value="1"/>
</dbReference>
<dbReference type="InterPro" id="IPR046302">
    <property type="entry name" value="DUF6417"/>
</dbReference>
<accession>A0A0J7ZGG7</accession>
<evidence type="ECO:0000313" key="1">
    <source>
        <dbReference type="EMBL" id="KMS74492.1"/>
    </source>
</evidence>
<gene>
    <name evidence="1" type="ORF">ACM01_14095</name>
</gene>
<evidence type="ECO:0000313" key="2">
    <source>
        <dbReference type="Proteomes" id="UP000037432"/>
    </source>
</evidence>